<dbReference type="Proteomes" id="UP000199515">
    <property type="component" value="Unassembled WGS sequence"/>
</dbReference>
<dbReference type="InterPro" id="IPR049252">
    <property type="entry name" value="DUF6885"/>
</dbReference>
<organism evidence="1 2">
    <name type="scientific">Amycolatopsis xylanica</name>
    <dbReference type="NCBI Taxonomy" id="589385"/>
    <lineage>
        <taxon>Bacteria</taxon>
        <taxon>Bacillati</taxon>
        <taxon>Actinomycetota</taxon>
        <taxon>Actinomycetes</taxon>
        <taxon>Pseudonocardiales</taxon>
        <taxon>Pseudonocardiaceae</taxon>
        <taxon>Amycolatopsis</taxon>
    </lineage>
</organism>
<dbReference type="EMBL" id="FNON01000005">
    <property type="protein sequence ID" value="SDY31608.1"/>
    <property type="molecule type" value="Genomic_DNA"/>
</dbReference>
<gene>
    <name evidence="1" type="ORF">SAMN05421504_105133</name>
</gene>
<dbReference type="AlphaFoldDB" id="A0A1H3IWN6"/>
<sequence length="157" mass="17006">MIDTVRVDFRRFRMPAWPGAALPVTGEWEPETLAALLERLHAVAVTIVADLDTAELGASDTPVRALTDYLDTGVPPLWTSRWRDGRFVGISGNLKGIEGMLVSLVDPELPDLGEQAQPVDWVAAALRGRGLWLVVEDAAAARAIVLAAGLRAEAWRV</sequence>
<protein>
    <submittedName>
        <fullName evidence="1">Uncharacterized protein</fullName>
    </submittedName>
</protein>
<evidence type="ECO:0000313" key="2">
    <source>
        <dbReference type="Proteomes" id="UP000199515"/>
    </source>
</evidence>
<reference evidence="1 2" key="1">
    <citation type="submission" date="2016-10" db="EMBL/GenBank/DDBJ databases">
        <authorList>
            <person name="de Groot N.N."/>
        </authorList>
    </citation>
    <scope>NUCLEOTIDE SEQUENCE [LARGE SCALE GENOMIC DNA]</scope>
    <source>
        <strain evidence="1 2">CPCC 202699</strain>
    </source>
</reference>
<accession>A0A1H3IWN6</accession>
<proteinExistence type="predicted"/>
<keyword evidence="2" id="KW-1185">Reference proteome</keyword>
<name>A0A1H3IWN6_9PSEU</name>
<evidence type="ECO:0000313" key="1">
    <source>
        <dbReference type="EMBL" id="SDY31608.1"/>
    </source>
</evidence>
<dbReference type="Pfam" id="PF21819">
    <property type="entry name" value="DUF6885"/>
    <property type="match status" value="1"/>
</dbReference>